<evidence type="ECO:0000256" key="2">
    <source>
        <dbReference type="ARBA" id="ARBA00022448"/>
    </source>
</evidence>
<dbReference type="SUPFAM" id="SSF161098">
    <property type="entry name" value="MetI-like"/>
    <property type="match status" value="1"/>
</dbReference>
<dbReference type="Proteomes" id="UP000628775">
    <property type="component" value="Unassembled WGS sequence"/>
</dbReference>
<dbReference type="PROSITE" id="PS50928">
    <property type="entry name" value="ABC_TM1"/>
    <property type="match status" value="1"/>
</dbReference>
<comment type="similarity">
    <text evidence="7">Belongs to the binding-protein-dependent transport system permease family.</text>
</comment>
<dbReference type="InterPro" id="IPR000515">
    <property type="entry name" value="MetI-like"/>
</dbReference>
<keyword evidence="10" id="KW-1185">Reference proteome</keyword>
<evidence type="ECO:0000256" key="1">
    <source>
        <dbReference type="ARBA" id="ARBA00004651"/>
    </source>
</evidence>
<evidence type="ECO:0000313" key="10">
    <source>
        <dbReference type="Proteomes" id="UP000628775"/>
    </source>
</evidence>
<dbReference type="EMBL" id="BMIR01000001">
    <property type="protein sequence ID" value="GGE29607.1"/>
    <property type="molecule type" value="Genomic_DNA"/>
</dbReference>
<reference evidence="9" key="2">
    <citation type="submission" date="2020-09" db="EMBL/GenBank/DDBJ databases">
        <authorList>
            <person name="Sun Q."/>
            <person name="Zhou Y."/>
        </authorList>
    </citation>
    <scope>NUCLEOTIDE SEQUENCE</scope>
    <source>
        <strain evidence="9">CGMCC 1.15371</strain>
    </source>
</reference>
<feature type="transmembrane region" description="Helical" evidence="7">
    <location>
        <begin position="175"/>
        <end position="198"/>
    </location>
</feature>
<dbReference type="AlphaFoldDB" id="A0A8J2YFM3"/>
<protein>
    <submittedName>
        <fullName evidence="9">Sorbitol/mannitol ABC transporter permease</fullName>
    </submittedName>
</protein>
<feature type="transmembrane region" description="Helical" evidence="7">
    <location>
        <begin position="228"/>
        <end position="248"/>
    </location>
</feature>
<dbReference type="PANTHER" id="PTHR43005">
    <property type="entry name" value="BLR7065 PROTEIN"/>
    <property type="match status" value="1"/>
</dbReference>
<keyword evidence="3" id="KW-1003">Cell membrane</keyword>
<keyword evidence="6 7" id="KW-0472">Membrane</keyword>
<feature type="domain" description="ABC transmembrane type-1" evidence="8">
    <location>
        <begin position="89"/>
        <end position="300"/>
    </location>
</feature>
<evidence type="ECO:0000313" key="9">
    <source>
        <dbReference type="EMBL" id="GGE29607.1"/>
    </source>
</evidence>
<gene>
    <name evidence="9" type="ORF">GCM10011391_05180</name>
</gene>
<feature type="transmembrane region" description="Helical" evidence="7">
    <location>
        <begin position="279"/>
        <end position="303"/>
    </location>
</feature>
<evidence type="ECO:0000256" key="7">
    <source>
        <dbReference type="RuleBase" id="RU363032"/>
    </source>
</evidence>
<comment type="subcellular location">
    <subcellularLocation>
        <location evidence="1 7">Cell membrane</location>
        <topology evidence="1 7">Multi-pass membrane protein</topology>
    </subcellularLocation>
</comment>
<name>A0A8J2YFM3_9BACL</name>
<evidence type="ECO:0000256" key="4">
    <source>
        <dbReference type="ARBA" id="ARBA00022692"/>
    </source>
</evidence>
<sequence length="313" mass="35806">MAENLISPPKVEKITLEKPRKLKPKKPPVKRLLYPGLIFVALVTQIPFIMTIYYSLQKWNVMRPDLGIDFTGLTNYLYYFKQPQFYTVLKNTLILTFGSLILCLILGVIFALLMNRQFFAKGIVRTMFVSPFFVMPAVAGIVWKTMVTNPNYGFSAYFGELTNSTPIDWLSQHPLLIIILIVTWLWTPFFMLVLLAGLQSLPQELLEAAEIDGANKGQQLLYIVLPHLLRYFEVVIMLGLIFILQVFGEIFVTTSGGPGYASTNLSFYTYREGFQNWEIGGASTIGVITVILTIIVMTFLFSFMRRRFKEELM</sequence>
<dbReference type="RefSeq" id="WP_188688565.1">
    <property type="nucleotide sequence ID" value="NZ_BMIR01000001.1"/>
</dbReference>
<dbReference type="GO" id="GO:0005886">
    <property type="term" value="C:plasma membrane"/>
    <property type="evidence" value="ECO:0007669"/>
    <property type="project" value="UniProtKB-SubCell"/>
</dbReference>
<evidence type="ECO:0000256" key="5">
    <source>
        <dbReference type="ARBA" id="ARBA00022989"/>
    </source>
</evidence>
<dbReference type="InterPro" id="IPR035906">
    <property type="entry name" value="MetI-like_sf"/>
</dbReference>
<evidence type="ECO:0000256" key="6">
    <source>
        <dbReference type="ARBA" id="ARBA00023136"/>
    </source>
</evidence>
<keyword evidence="4 7" id="KW-0812">Transmembrane</keyword>
<keyword evidence="5 7" id="KW-1133">Transmembrane helix</keyword>
<dbReference type="CDD" id="cd06261">
    <property type="entry name" value="TM_PBP2"/>
    <property type="match status" value="1"/>
</dbReference>
<proteinExistence type="inferred from homology"/>
<organism evidence="9 10">
    <name type="scientific">Pullulanibacillus camelliae</name>
    <dbReference type="NCBI Taxonomy" id="1707096"/>
    <lineage>
        <taxon>Bacteria</taxon>
        <taxon>Bacillati</taxon>
        <taxon>Bacillota</taxon>
        <taxon>Bacilli</taxon>
        <taxon>Bacillales</taxon>
        <taxon>Sporolactobacillaceae</taxon>
        <taxon>Pullulanibacillus</taxon>
    </lineage>
</organism>
<keyword evidence="2 7" id="KW-0813">Transport</keyword>
<dbReference type="GO" id="GO:0055085">
    <property type="term" value="P:transmembrane transport"/>
    <property type="evidence" value="ECO:0007669"/>
    <property type="project" value="InterPro"/>
</dbReference>
<comment type="caution">
    <text evidence="9">The sequence shown here is derived from an EMBL/GenBank/DDBJ whole genome shotgun (WGS) entry which is preliminary data.</text>
</comment>
<evidence type="ECO:0000256" key="3">
    <source>
        <dbReference type="ARBA" id="ARBA00022475"/>
    </source>
</evidence>
<reference evidence="9" key="1">
    <citation type="journal article" date="2014" name="Int. J. Syst. Evol. Microbiol.">
        <title>Complete genome sequence of Corynebacterium casei LMG S-19264T (=DSM 44701T), isolated from a smear-ripened cheese.</title>
        <authorList>
            <consortium name="US DOE Joint Genome Institute (JGI-PGF)"/>
            <person name="Walter F."/>
            <person name="Albersmeier A."/>
            <person name="Kalinowski J."/>
            <person name="Ruckert C."/>
        </authorList>
    </citation>
    <scope>NUCLEOTIDE SEQUENCE</scope>
    <source>
        <strain evidence="9">CGMCC 1.15371</strain>
    </source>
</reference>
<dbReference type="Pfam" id="PF00528">
    <property type="entry name" value="BPD_transp_1"/>
    <property type="match status" value="1"/>
</dbReference>
<dbReference type="Gene3D" id="1.10.3720.10">
    <property type="entry name" value="MetI-like"/>
    <property type="match status" value="1"/>
</dbReference>
<evidence type="ECO:0000259" key="8">
    <source>
        <dbReference type="PROSITE" id="PS50928"/>
    </source>
</evidence>
<dbReference type="PANTHER" id="PTHR43005:SF2">
    <property type="entry name" value="INTEGRAL MEMBRANE SUGAR TRANSPORT PROTEIN"/>
    <property type="match status" value="1"/>
</dbReference>
<feature type="transmembrane region" description="Helical" evidence="7">
    <location>
        <begin position="126"/>
        <end position="143"/>
    </location>
</feature>
<feature type="transmembrane region" description="Helical" evidence="7">
    <location>
        <begin position="32"/>
        <end position="56"/>
    </location>
</feature>
<accession>A0A8J2YFM3</accession>
<feature type="transmembrane region" description="Helical" evidence="7">
    <location>
        <begin position="93"/>
        <end position="114"/>
    </location>
</feature>